<dbReference type="AlphaFoldDB" id="A0A174CDW3"/>
<dbReference type="InterPro" id="IPR023387">
    <property type="entry name" value="DUF1653-like_dom"/>
</dbReference>
<accession>A0A174CDW3</accession>
<dbReference type="RefSeq" id="WP_070102125.1">
    <property type="nucleotide sequence ID" value="NZ_BTHH01000012.1"/>
</dbReference>
<evidence type="ECO:0000313" key="3">
    <source>
        <dbReference type="Proteomes" id="UP000095431"/>
    </source>
</evidence>
<dbReference type="Gene3D" id="2.30.30.320">
    <property type="entry name" value="DUF1653-like domain"/>
    <property type="match status" value="1"/>
</dbReference>
<name>A0A174CDW3_9FIRM</name>
<evidence type="ECO:0000313" key="2">
    <source>
        <dbReference type="EMBL" id="CUO09915.1"/>
    </source>
</evidence>
<proteinExistence type="predicted"/>
<dbReference type="Proteomes" id="UP000095431">
    <property type="component" value="Unassembled WGS sequence"/>
</dbReference>
<dbReference type="EMBL" id="CYZN01000011">
    <property type="protein sequence ID" value="CUO09915.1"/>
    <property type="molecule type" value="Genomic_DNA"/>
</dbReference>
<sequence>MLRTREFCKKTVTEELRPGDVVQHFKRGMTNSDDHNAYLYKIICEAIHTETKEPMVVYQALYGDCATYVRPKEMFLEKVDTKKYPDATQEYRFEKYAGIPRLKSEKEIPRELKHSPSRFGY</sequence>
<protein>
    <submittedName>
        <fullName evidence="2">Uncharacterized protein conserved in bacteria</fullName>
    </submittedName>
</protein>
<organism evidence="2 3">
    <name type="scientific">Blautia wexlerae</name>
    <dbReference type="NCBI Taxonomy" id="418240"/>
    <lineage>
        <taxon>Bacteria</taxon>
        <taxon>Bacillati</taxon>
        <taxon>Bacillota</taxon>
        <taxon>Clostridia</taxon>
        <taxon>Lachnospirales</taxon>
        <taxon>Lachnospiraceae</taxon>
        <taxon>Blautia</taxon>
    </lineage>
</organism>
<evidence type="ECO:0000259" key="1">
    <source>
        <dbReference type="Pfam" id="PF07866"/>
    </source>
</evidence>
<gene>
    <name evidence="2" type="ORF">ERS852478_01838</name>
</gene>
<reference evidence="2 3" key="1">
    <citation type="submission" date="2015-09" db="EMBL/GenBank/DDBJ databases">
        <authorList>
            <consortium name="Pathogen Informatics"/>
        </authorList>
    </citation>
    <scope>NUCLEOTIDE SEQUENCE [LARGE SCALE GENOMIC DNA]</scope>
    <source>
        <strain evidence="2 3">2789STDY5834863</strain>
    </source>
</reference>
<dbReference type="InterPro" id="IPR037135">
    <property type="entry name" value="DUF1653-like_dom_sf"/>
</dbReference>
<dbReference type="Pfam" id="PF07866">
    <property type="entry name" value="DUF1653"/>
    <property type="match status" value="1"/>
</dbReference>
<feature type="domain" description="DUF1653" evidence="1">
    <location>
        <begin position="22"/>
        <end position="95"/>
    </location>
</feature>